<dbReference type="VEuPathDB" id="TrichDB:TRFO_28680"/>
<proteinExistence type="predicted"/>
<feature type="signal peptide" evidence="2">
    <location>
        <begin position="1"/>
        <end position="19"/>
    </location>
</feature>
<protein>
    <recommendedName>
        <fullName evidence="5">TNFR-Cys domain-containing protein</fullName>
    </recommendedName>
</protein>
<dbReference type="SUPFAM" id="SSF57184">
    <property type="entry name" value="Growth factor receptor domain"/>
    <property type="match status" value="2"/>
</dbReference>
<evidence type="ECO:0000256" key="2">
    <source>
        <dbReference type="SAM" id="SignalP"/>
    </source>
</evidence>
<dbReference type="EMBL" id="MLAK01000811">
    <property type="protein sequence ID" value="OHT03955.1"/>
    <property type="molecule type" value="Genomic_DNA"/>
</dbReference>
<evidence type="ECO:0000256" key="1">
    <source>
        <dbReference type="SAM" id="Phobius"/>
    </source>
</evidence>
<organism evidence="3 4">
    <name type="scientific">Tritrichomonas foetus</name>
    <dbReference type="NCBI Taxonomy" id="1144522"/>
    <lineage>
        <taxon>Eukaryota</taxon>
        <taxon>Metamonada</taxon>
        <taxon>Parabasalia</taxon>
        <taxon>Tritrichomonadida</taxon>
        <taxon>Tritrichomonadidae</taxon>
        <taxon>Tritrichomonas</taxon>
    </lineage>
</organism>
<dbReference type="Proteomes" id="UP000179807">
    <property type="component" value="Unassembled WGS sequence"/>
</dbReference>
<gene>
    <name evidence="3" type="ORF">TRFO_28680</name>
</gene>
<evidence type="ECO:0000313" key="3">
    <source>
        <dbReference type="EMBL" id="OHT03955.1"/>
    </source>
</evidence>
<dbReference type="OrthoDB" id="300641at2759"/>
<dbReference type="SMART" id="SM00261">
    <property type="entry name" value="FU"/>
    <property type="match status" value="3"/>
</dbReference>
<keyword evidence="4" id="KW-1185">Reference proteome</keyword>
<evidence type="ECO:0008006" key="5">
    <source>
        <dbReference type="Google" id="ProtNLM"/>
    </source>
</evidence>
<dbReference type="InterPro" id="IPR009030">
    <property type="entry name" value="Growth_fac_rcpt_cys_sf"/>
</dbReference>
<accession>A0A1J4JY86</accession>
<keyword evidence="1" id="KW-1133">Transmembrane helix</keyword>
<keyword evidence="2" id="KW-0732">Signal</keyword>
<dbReference type="AlphaFoldDB" id="A0A1J4JY86"/>
<dbReference type="InterPro" id="IPR006212">
    <property type="entry name" value="Furin_repeat"/>
</dbReference>
<keyword evidence="1" id="KW-0812">Transmembrane</keyword>
<evidence type="ECO:0000313" key="4">
    <source>
        <dbReference type="Proteomes" id="UP000179807"/>
    </source>
</evidence>
<dbReference type="CDD" id="cd00064">
    <property type="entry name" value="FU"/>
    <property type="match status" value="1"/>
</dbReference>
<feature type="chain" id="PRO_5009630190" description="TNFR-Cys domain-containing protein" evidence="2">
    <location>
        <begin position="20"/>
        <end position="1137"/>
    </location>
</feature>
<name>A0A1J4JY86_9EUKA</name>
<feature type="transmembrane region" description="Helical" evidence="1">
    <location>
        <begin position="1089"/>
        <end position="1112"/>
    </location>
</feature>
<keyword evidence="1" id="KW-0472">Membrane</keyword>
<dbReference type="GeneID" id="94841020"/>
<dbReference type="Pfam" id="PF18889">
    <property type="entry name" value="Beta_helix_3"/>
    <property type="match status" value="4"/>
</dbReference>
<dbReference type="RefSeq" id="XP_068357091.1">
    <property type="nucleotide sequence ID" value="XM_068506316.1"/>
</dbReference>
<reference evidence="3" key="1">
    <citation type="submission" date="2016-10" db="EMBL/GenBank/DDBJ databases">
        <authorList>
            <person name="Benchimol M."/>
            <person name="Almeida L.G."/>
            <person name="Vasconcelos A.T."/>
            <person name="Perreira-Neves A."/>
            <person name="Rosa I.A."/>
            <person name="Tasca T."/>
            <person name="Bogo M.R."/>
            <person name="de Souza W."/>
        </authorList>
    </citation>
    <scope>NUCLEOTIDE SEQUENCE [LARGE SCALE GENOMIC DNA]</scope>
    <source>
        <strain evidence="3">K</strain>
    </source>
</reference>
<comment type="caution">
    <text evidence="3">The sequence shown here is derived from an EMBL/GenBank/DDBJ whole genome shotgun (WGS) entry which is preliminary data.</text>
</comment>
<sequence>MLSFPLFILTFALTPMIKSDTPDESSPNFVNFQNGFICDISVSSISLNSSSLFCNNSQYTVDANQNVIKVIGSSNSTSNVISKKISIFDATTTLILENTKIEANSAFTIESSTVFLFISGDSNSIISHEDAAILCSDSYIQIMNATSTNSDKLILKSDKYSGIGGGQMNKNCRGIYIYGGKIKASGGQFGAGIGGGLGSQPNSAGVDNIEIVDGEITAIGGEFGAGIGGGKGQTEGSSSVASIKLYGGSVNAVGGINAAGIGGGYGNASQSSNIELIEIFGGNISATGGTYGAGIGGGYSFNEGSSASVKLINLYANTIINNSIDNKILCTNIHAIRGDKAQKGIGNGRKGLVFNITEKGSTIECNGENKGEMHTDSRGEILFENKGEIHDENTSEYLNGNVCTFNSEEGKCIQPWKCSSSNPQHCPSCSTPDCNETNPYCICKICNNGFSLSSGDFQCIKCKDEHCKLCAESFDTCTSCENGFSLSGGKCIKCSPIDNCLAHNEQCRCSRCSPGYTLTSDSMKCNQCDFQTQHCYKYYNECICDVCESGYSLSSGVCIQCADPNCEKCDNFNFCSKCLTGYEATIEGKCIKCYIPFCLTYNESFCSCIKFLNRYSVSLEGKCDACIDPHCIDCSNNRSECSQCSAGYNVDEKTNQCMSCNVPNCLAYSTGCLCSNCEGGYHIENNFCILNPTPTPNLPRIDGILFCTTSKEINLCNELNNYNNIETNTNNAILNNVVNDASWNNQKIKIESFIHNKIKNQTTSISDKYAYNVLLKKIGGISHIFLAFNNSINELIQNLEVATRKLVILQFGSMNSQYYDFSQLIQNTDVLVIPISGYLPNSDSEIYSVIVKGGNPKNLNSLTFLFGSIQITSTLKTNQISFISSILNIDSQSLIIDTHYLSIDSYHASSILRLNSSILNFGVIVPETETKLNTILIGENSIFITANNSITFSFPTKVGKEQFSIISHANYFILKLTNNNIKFLSSPSFPANSLNLPYSLSLMTNSSSLEINTLVNISSHCVNPTFHFDGSEWNSITWNKGIILESESKDSIILESKPQNVKIEIFDIFNEESNGKSPANQKSGISDNAISLIIISTLLVTIILFGSAVFVFRRKPLKKDGRESTTPLLIQPFNDVF</sequence>